<protein>
    <submittedName>
        <fullName evidence="9">Na+/H+ antiporter subunit C</fullName>
    </submittedName>
</protein>
<keyword evidence="4 8" id="KW-0812">Transmembrane</keyword>
<evidence type="ECO:0000313" key="10">
    <source>
        <dbReference type="Proteomes" id="UP000239504"/>
    </source>
</evidence>
<feature type="transmembrane region" description="Helical" evidence="8">
    <location>
        <begin position="12"/>
        <end position="29"/>
    </location>
</feature>
<dbReference type="OrthoDB" id="9799219at2"/>
<keyword evidence="5 8" id="KW-1133">Transmembrane helix</keyword>
<sequence length="267" mass="27197">MDDWLTFILERYNYWIVIMLMMTGLYIVFARGNLVKKIVGLNIFQTSVFIYYITIGKIVDGTAPIYMGGELEAASHHGGKEAGGAGHGAEAAAHDAAAAGEAVHAKIDNSALDHGQELKDALKHAPAPEEGGSLHELPDAGDKIANAMGDHLGKTPPADASGFDVGSAAGGAHDAAGNAAGGVGDGAADALHGAMDAVVYTNPLPHVLILTAIVVGVATTAVGLALAVRIREAYGTIEEDELEAADEIAEFGHAAGERAQAEAGAGA</sequence>
<proteinExistence type="inferred from homology"/>
<dbReference type="PANTHER" id="PTHR34583">
    <property type="entry name" value="ANTIPORTER SUBUNIT MNHC2-RELATED"/>
    <property type="match status" value="1"/>
</dbReference>
<keyword evidence="6 8" id="KW-0472">Membrane</keyword>
<reference evidence="9 10" key="1">
    <citation type="submission" date="2017-12" db="EMBL/GenBank/DDBJ databases">
        <authorList>
            <person name="Hurst M.R.H."/>
        </authorList>
    </citation>
    <scope>NUCLEOTIDE SEQUENCE [LARGE SCALE GENOMIC DNA]</scope>
    <source>
        <strain evidence="9 10">SY-3-19</strain>
    </source>
</reference>
<comment type="caution">
    <text evidence="9">The sequence shown here is derived from an EMBL/GenBank/DDBJ whole genome shotgun (WGS) entry which is preliminary data.</text>
</comment>
<feature type="transmembrane region" description="Helical" evidence="8">
    <location>
        <begin position="207"/>
        <end position="228"/>
    </location>
</feature>
<comment type="subcellular location">
    <subcellularLocation>
        <location evidence="1">Cell membrane</location>
        <topology evidence="1">Multi-pass membrane protein</topology>
    </subcellularLocation>
</comment>
<feature type="transmembrane region" description="Helical" evidence="8">
    <location>
        <begin position="41"/>
        <end position="59"/>
    </location>
</feature>
<accession>A0A2S7JZY5</accession>
<organism evidence="9 10">
    <name type="scientific">Hyphococcus luteus</name>
    <dbReference type="NCBI Taxonomy" id="2058213"/>
    <lineage>
        <taxon>Bacteria</taxon>
        <taxon>Pseudomonadati</taxon>
        <taxon>Pseudomonadota</taxon>
        <taxon>Alphaproteobacteria</taxon>
        <taxon>Parvularculales</taxon>
        <taxon>Parvularculaceae</taxon>
        <taxon>Hyphococcus</taxon>
    </lineage>
</organism>
<dbReference type="EMBL" id="PJCH01000016">
    <property type="protein sequence ID" value="PQA85823.1"/>
    <property type="molecule type" value="Genomic_DNA"/>
</dbReference>
<evidence type="ECO:0000256" key="2">
    <source>
        <dbReference type="ARBA" id="ARBA00010388"/>
    </source>
</evidence>
<dbReference type="PANTHER" id="PTHR34583:SF2">
    <property type="entry name" value="ANTIPORTER SUBUNIT MNHC2-RELATED"/>
    <property type="match status" value="1"/>
</dbReference>
<dbReference type="InterPro" id="IPR039428">
    <property type="entry name" value="NUOK/Mnh_C1-like"/>
</dbReference>
<keyword evidence="3" id="KW-1003">Cell membrane</keyword>
<evidence type="ECO:0000256" key="7">
    <source>
        <dbReference type="SAM" id="MobiDB-lite"/>
    </source>
</evidence>
<gene>
    <name evidence="9" type="ORF">CW354_19965</name>
</gene>
<dbReference type="RefSeq" id="WP_104831875.1">
    <property type="nucleotide sequence ID" value="NZ_PJCH01000016.1"/>
</dbReference>
<evidence type="ECO:0000313" key="9">
    <source>
        <dbReference type="EMBL" id="PQA85823.1"/>
    </source>
</evidence>
<evidence type="ECO:0000256" key="1">
    <source>
        <dbReference type="ARBA" id="ARBA00004651"/>
    </source>
</evidence>
<evidence type="ECO:0000256" key="8">
    <source>
        <dbReference type="SAM" id="Phobius"/>
    </source>
</evidence>
<dbReference type="Pfam" id="PF00420">
    <property type="entry name" value="Oxidored_q2"/>
    <property type="match status" value="2"/>
</dbReference>
<evidence type="ECO:0000256" key="5">
    <source>
        <dbReference type="ARBA" id="ARBA00022989"/>
    </source>
</evidence>
<dbReference type="InterPro" id="IPR050601">
    <property type="entry name" value="CPA3_antiporter_subunitC"/>
</dbReference>
<evidence type="ECO:0000256" key="6">
    <source>
        <dbReference type="ARBA" id="ARBA00023136"/>
    </source>
</evidence>
<name>A0A2S7JZY5_9PROT</name>
<evidence type="ECO:0000256" key="4">
    <source>
        <dbReference type="ARBA" id="ARBA00022692"/>
    </source>
</evidence>
<dbReference type="Proteomes" id="UP000239504">
    <property type="component" value="Unassembled WGS sequence"/>
</dbReference>
<dbReference type="Gene3D" id="1.10.287.3510">
    <property type="match status" value="2"/>
</dbReference>
<comment type="similarity">
    <text evidence="2">Belongs to the CPA3 antiporters (TC 2.A.63) subunit C family.</text>
</comment>
<dbReference type="GO" id="GO:0005886">
    <property type="term" value="C:plasma membrane"/>
    <property type="evidence" value="ECO:0007669"/>
    <property type="project" value="UniProtKB-SubCell"/>
</dbReference>
<evidence type="ECO:0000256" key="3">
    <source>
        <dbReference type="ARBA" id="ARBA00022475"/>
    </source>
</evidence>
<keyword evidence="10" id="KW-1185">Reference proteome</keyword>
<feature type="region of interest" description="Disordered" evidence="7">
    <location>
        <begin position="145"/>
        <end position="166"/>
    </location>
</feature>
<dbReference type="AlphaFoldDB" id="A0A2S7JZY5"/>